<dbReference type="GO" id="GO:0032259">
    <property type="term" value="P:methylation"/>
    <property type="evidence" value="ECO:0007669"/>
    <property type="project" value="UniProtKB-KW"/>
</dbReference>
<dbReference type="EMBL" id="VIKS01000006">
    <property type="protein sequence ID" value="TQV87933.1"/>
    <property type="molecule type" value="Genomic_DNA"/>
</dbReference>
<dbReference type="Proteomes" id="UP000315439">
    <property type="component" value="Unassembled WGS sequence"/>
</dbReference>
<dbReference type="SUPFAM" id="SSF53335">
    <property type="entry name" value="S-adenosyl-L-methionine-dependent methyltransferases"/>
    <property type="match status" value="1"/>
</dbReference>
<proteinExistence type="predicted"/>
<dbReference type="Gene3D" id="3.40.50.150">
    <property type="entry name" value="Vaccinia Virus protein VP39"/>
    <property type="match status" value="1"/>
</dbReference>
<dbReference type="InterPro" id="IPR029063">
    <property type="entry name" value="SAM-dependent_MTases_sf"/>
</dbReference>
<dbReference type="InterPro" id="IPR016980">
    <property type="entry name" value="S-AdoMet-dep_MeTrfase_Alr7345"/>
</dbReference>
<dbReference type="PROSITE" id="PS51257">
    <property type="entry name" value="PROKAR_LIPOPROTEIN"/>
    <property type="match status" value="1"/>
</dbReference>
<dbReference type="RefSeq" id="WP_142893594.1">
    <property type="nucleotide sequence ID" value="NZ_ML660163.1"/>
</dbReference>
<accession>A0A545UEW6</accession>
<evidence type="ECO:0000313" key="1">
    <source>
        <dbReference type="EMBL" id="TQV87933.1"/>
    </source>
</evidence>
<organism evidence="1 2">
    <name type="scientific">Aliikangiella coralliicola</name>
    <dbReference type="NCBI Taxonomy" id="2592383"/>
    <lineage>
        <taxon>Bacteria</taxon>
        <taxon>Pseudomonadati</taxon>
        <taxon>Pseudomonadota</taxon>
        <taxon>Gammaproteobacteria</taxon>
        <taxon>Oceanospirillales</taxon>
        <taxon>Pleioneaceae</taxon>
        <taxon>Aliikangiella</taxon>
    </lineage>
</organism>
<dbReference type="GO" id="GO:0008168">
    <property type="term" value="F:methyltransferase activity"/>
    <property type="evidence" value="ECO:0007669"/>
    <property type="project" value="UniProtKB-KW"/>
</dbReference>
<keyword evidence="1" id="KW-0489">Methyltransferase</keyword>
<evidence type="ECO:0000313" key="2">
    <source>
        <dbReference type="Proteomes" id="UP000315439"/>
    </source>
</evidence>
<keyword evidence="2" id="KW-1185">Reference proteome</keyword>
<sequence length="258" mass="29134">MNLRKIILLAVISITLSACDHPEELKQRHISKSGVALAVGHIDRPQADTARDKVRLPEKVLTFFKIQSGDRVAELLAADGYYTELLSRCVGEKGKVYMQNNQKFYDFQTDRAVNERLADNRLPNVVRWDKELSDLGFEAQSLDKLLMVLVLHDFYWMEQDVSQIIQQAYISLKPGGILGVVDHAAVEGSGAYHASDMHGLHRIDKNFVIKQMQEAGFILDGDSDALAQPDDDRTQAFFSADLKGKPTDRFMLRFRKPA</sequence>
<reference evidence="1 2" key="1">
    <citation type="submission" date="2019-07" db="EMBL/GenBank/DDBJ databases">
        <title>Draft genome for Aliikangiella sp. M105.</title>
        <authorList>
            <person name="Wang G."/>
        </authorList>
    </citation>
    <scope>NUCLEOTIDE SEQUENCE [LARGE SCALE GENOMIC DNA]</scope>
    <source>
        <strain evidence="1 2">M105</strain>
    </source>
</reference>
<dbReference type="PIRSF" id="PIRSF031679">
    <property type="entry name" value="Mtase_Alr7345_prd"/>
    <property type="match status" value="1"/>
</dbReference>
<dbReference type="AlphaFoldDB" id="A0A545UEW6"/>
<protein>
    <submittedName>
        <fullName evidence="1">Class I SAM-dependent methyltransferase</fullName>
    </submittedName>
</protein>
<comment type="caution">
    <text evidence="1">The sequence shown here is derived from an EMBL/GenBank/DDBJ whole genome shotgun (WGS) entry which is preliminary data.</text>
</comment>
<gene>
    <name evidence="1" type="ORF">FLL46_11180</name>
</gene>
<name>A0A545UEW6_9GAMM</name>
<dbReference type="OrthoDB" id="9801692at2"/>
<keyword evidence="1" id="KW-0808">Transferase</keyword>